<reference evidence="3 4" key="1">
    <citation type="submission" date="2018-09" db="EMBL/GenBank/DDBJ databases">
        <title>YIM 75000 draft genome.</title>
        <authorList>
            <person name="Tang S."/>
            <person name="Feng Y."/>
        </authorList>
    </citation>
    <scope>NUCLEOTIDE SEQUENCE [LARGE SCALE GENOMIC DNA]</scope>
    <source>
        <strain evidence="3 4">YIM 75000</strain>
    </source>
</reference>
<feature type="domain" description="EAL" evidence="2">
    <location>
        <begin position="198"/>
        <end position="430"/>
    </location>
</feature>
<dbReference type="GO" id="GO:0071111">
    <property type="term" value="F:cyclic-guanylate-specific phosphodiesterase activity"/>
    <property type="evidence" value="ECO:0007669"/>
    <property type="project" value="InterPro"/>
</dbReference>
<dbReference type="SMART" id="SM00052">
    <property type="entry name" value="EAL"/>
    <property type="match status" value="1"/>
</dbReference>
<dbReference type="SUPFAM" id="SSF141868">
    <property type="entry name" value="EAL domain-like"/>
    <property type="match status" value="1"/>
</dbReference>
<dbReference type="Gene3D" id="3.30.450.40">
    <property type="match status" value="1"/>
</dbReference>
<keyword evidence="4" id="KW-1185">Reference proteome</keyword>
<dbReference type="AlphaFoldDB" id="A0A3A3YUC0"/>
<evidence type="ECO:0000313" key="3">
    <source>
        <dbReference type="EMBL" id="RJK93392.1"/>
    </source>
</evidence>
<dbReference type="Gene3D" id="3.20.20.450">
    <property type="entry name" value="EAL domain"/>
    <property type="match status" value="1"/>
</dbReference>
<dbReference type="SUPFAM" id="SSF55781">
    <property type="entry name" value="GAF domain-like"/>
    <property type="match status" value="1"/>
</dbReference>
<evidence type="ECO:0000313" key="4">
    <source>
        <dbReference type="Proteomes" id="UP000265614"/>
    </source>
</evidence>
<dbReference type="Pfam" id="PF13185">
    <property type="entry name" value="GAF_2"/>
    <property type="match status" value="1"/>
</dbReference>
<sequence length="430" mass="45858">MSDVEEQGGCATALADEPGPAPGAGPRPDLPQPARPGSALGALAGGGDDSDVVQVMLAAARSHLGMEIGFVGRFADGRRTFRFVDAVPGAPAGVRVGASDPLEETYCQRVVDGRLPRLVRDPREHPEVRDLPVTTAFPVGAHVSVPIRFSDGRVYGTFCCFSTAPAPQLRERDLAVVEMLAELVAPALERLEEAELTRSRRVARVEQVLEDGLLTTVFQPIVDFCSGRTVGYEALSRLPDATRPDVWFAEAEALGRGTEAEVCAVRHALARLDEVPAGCYLSINVSPRALLDDALWEALDGAPLERVVLELTEHVVVEDYPSIERVLSAFRAGGGRLAVDDAGAGYASMRHILLLRPDLIKLDISICRDVEADPARAAMVRSFVDLSDSLCARLVAEGVETPPGRDALQQLGVPLGQGFLFARPGPLPAA</sequence>
<dbReference type="InterPro" id="IPR029016">
    <property type="entry name" value="GAF-like_dom_sf"/>
</dbReference>
<feature type="region of interest" description="Disordered" evidence="1">
    <location>
        <begin position="1"/>
        <end position="45"/>
    </location>
</feature>
<feature type="compositionally biased region" description="Pro residues" evidence="1">
    <location>
        <begin position="19"/>
        <end position="34"/>
    </location>
</feature>
<dbReference type="OrthoDB" id="23692at2"/>
<evidence type="ECO:0000256" key="1">
    <source>
        <dbReference type="SAM" id="MobiDB-lite"/>
    </source>
</evidence>
<accession>A0A3A3YUC0</accession>
<proteinExistence type="predicted"/>
<dbReference type="InterPro" id="IPR001633">
    <property type="entry name" value="EAL_dom"/>
</dbReference>
<dbReference type="EMBL" id="QZEZ01000009">
    <property type="protein sequence ID" value="RJK93392.1"/>
    <property type="molecule type" value="Genomic_DNA"/>
</dbReference>
<gene>
    <name evidence="3" type="ORF">D5H78_16310</name>
</gene>
<protein>
    <submittedName>
        <fullName evidence="3">EAL domain-containing protein</fullName>
    </submittedName>
</protein>
<dbReference type="SMART" id="SM00065">
    <property type="entry name" value="GAF"/>
    <property type="match status" value="1"/>
</dbReference>
<dbReference type="PANTHER" id="PTHR33121:SF76">
    <property type="entry name" value="SIGNALING PROTEIN"/>
    <property type="match status" value="1"/>
</dbReference>
<evidence type="ECO:0000259" key="2">
    <source>
        <dbReference type="PROSITE" id="PS50883"/>
    </source>
</evidence>
<dbReference type="PROSITE" id="PS50883">
    <property type="entry name" value="EAL"/>
    <property type="match status" value="1"/>
</dbReference>
<dbReference type="PANTHER" id="PTHR33121">
    <property type="entry name" value="CYCLIC DI-GMP PHOSPHODIESTERASE PDEF"/>
    <property type="match status" value="1"/>
</dbReference>
<dbReference type="RefSeq" id="WP_119951578.1">
    <property type="nucleotide sequence ID" value="NZ_QZEZ01000009.1"/>
</dbReference>
<name>A0A3A3YUC0_9ACTN</name>
<dbReference type="InterPro" id="IPR003018">
    <property type="entry name" value="GAF"/>
</dbReference>
<dbReference type="InterPro" id="IPR035919">
    <property type="entry name" value="EAL_sf"/>
</dbReference>
<comment type="caution">
    <text evidence="3">The sequence shown here is derived from an EMBL/GenBank/DDBJ whole genome shotgun (WGS) entry which is preliminary data.</text>
</comment>
<organism evidence="3 4">
    <name type="scientific">Vallicoccus soli</name>
    <dbReference type="NCBI Taxonomy" id="2339232"/>
    <lineage>
        <taxon>Bacteria</taxon>
        <taxon>Bacillati</taxon>
        <taxon>Actinomycetota</taxon>
        <taxon>Actinomycetes</taxon>
        <taxon>Motilibacterales</taxon>
        <taxon>Vallicoccaceae</taxon>
        <taxon>Vallicoccus</taxon>
    </lineage>
</organism>
<dbReference type="InterPro" id="IPR050706">
    <property type="entry name" value="Cyclic-di-GMP_PDE-like"/>
</dbReference>
<dbReference type="Proteomes" id="UP000265614">
    <property type="component" value="Unassembled WGS sequence"/>
</dbReference>
<dbReference type="Pfam" id="PF00563">
    <property type="entry name" value="EAL"/>
    <property type="match status" value="1"/>
</dbReference>
<dbReference type="CDD" id="cd01948">
    <property type="entry name" value="EAL"/>
    <property type="match status" value="1"/>
</dbReference>